<feature type="domain" description="TonB-dependent receptor-like beta-barrel" evidence="14">
    <location>
        <begin position="235"/>
        <end position="662"/>
    </location>
</feature>
<evidence type="ECO:0000259" key="15">
    <source>
        <dbReference type="Pfam" id="PF07715"/>
    </source>
</evidence>
<evidence type="ECO:0000256" key="3">
    <source>
        <dbReference type="ARBA" id="ARBA00022448"/>
    </source>
</evidence>
<evidence type="ECO:0000256" key="11">
    <source>
        <dbReference type="PROSITE-ProRule" id="PRU01360"/>
    </source>
</evidence>
<evidence type="ECO:0000256" key="1">
    <source>
        <dbReference type="ARBA" id="ARBA00004571"/>
    </source>
</evidence>
<feature type="signal peptide" evidence="13">
    <location>
        <begin position="1"/>
        <end position="35"/>
    </location>
</feature>
<gene>
    <name evidence="16" type="ORF">SAMN02745977_01213</name>
</gene>
<evidence type="ECO:0000256" key="12">
    <source>
        <dbReference type="RuleBase" id="RU003357"/>
    </source>
</evidence>
<keyword evidence="9" id="KW-0675">Receptor</keyword>
<keyword evidence="5 11" id="KW-0812">Transmembrane</keyword>
<reference evidence="16 17" key="1">
    <citation type="submission" date="2016-10" db="EMBL/GenBank/DDBJ databases">
        <authorList>
            <person name="de Groot N.N."/>
        </authorList>
    </citation>
    <scope>NUCLEOTIDE SEQUENCE [LARGE SCALE GENOMIC DNA]</scope>
    <source>
        <strain evidence="16 17">DSM 15123</strain>
    </source>
</reference>
<dbReference type="GO" id="GO:0009279">
    <property type="term" value="C:cell outer membrane"/>
    <property type="evidence" value="ECO:0007669"/>
    <property type="project" value="UniProtKB-SubCell"/>
</dbReference>
<dbReference type="InterPro" id="IPR036942">
    <property type="entry name" value="Beta-barrel_TonB_sf"/>
</dbReference>
<evidence type="ECO:0000256" key="2">
    <source>
        <dbReference type="ARBA" id="ARBA00009810"/>
    </source>
</evidence>
<name>A0A1H8FWC3_9BURK</name>
<evidence type="ECO:0000256" key="8">
    <source>
        <dbReference type="ARBA" id="ARBA00023136"/>
    </source>
</evidence>
<protein>
    <submittedName>
        <fullName evidence="16">Vitamin B12 transporter</fullName>
    </submittedName>
</protein>
<feature type="chain" id="PRO_5011754907" evidence="13">
    <location>
        <begin position="36"/>
        <end position="689"/>
    </location>
</feature>
<dbReference type="STRING" id="1121117.SAMN02745977_01213"/>
<dbReference type="GO" id="GO:0044718">
    <property type="term" value="P:siderophore transmembrane transport"/>
    <property type="evidence" value="ECO:0007669"/>
    <property type="project" value="TreeGrafter"/>
</dbReference>
<evidence type="ECO:0000256" key="10">
    <source>
        <dbReference type="ARBA" id="ARBA00023237"/>
    </source>
</evidence>
<dbReference type="PROSITE" id="PS52016">
    <property type="entry name" value="TONB_DEPENDENT_REC_3"/>
    <property type="match status" value="1"/>
</dbReference>
<keyword evidence="3 11" id="KW-0813">Transport</keyword>
<evidence type="ECO:0000313" key="16">
    <source>
        <dbReference type="EMBL" id="SEN36053.1"/>
    </source>
</evidence>
<dbReference type="SUPFAM" id="SSF56935">
    <property type="entry name" value="Porins"/>
    <property type="match status" value="1"/>
</dbReference>
<organism evidence="16 17">
    <name type="scientific">Brachymonas denitrificans DSM 15123</name>
    <dbReference type="NCBI Taxonomy" id="1121117"/>
    <lineage>
        <taxon>Bacteria</taxon>
        <taxon>Pseudomonadati</taxon>
        <taxon>Pseudomonadota</taxon>
        <taxon>Betaproteobacteria</taxon>
        <taxon>Burkholderiales</taxon>
        <taxon>Comamonadaceae</taxon>
        <taxon>Brachymonas</taxon>
    </lineage>
</organism>
<comment type="subcellular location">
    <subcellularLocation>
        <location evidence="1 11">Cell outer membrane</location>
        <topology evidence="1 11">Multi-pass membrane protein</topology>
    </subcellularLocation>
</comment>
<evidence type="ECO:0000256" key="9">
    <source>
        <dbReference type="ARBA" id="ARBA00023170"/>
    </source>
</evidence>
<keyword evidence="6 13" id="KW-0732">Signal</keyword>
<dbReference type="Pfam" id="PF07715">
    <property type="entry name" value="Plug"/>
    <property type="match status" value="1"/>
</dbReference>
<evidence type="ECO:0000313" key="17">
    <source>
        <dbReference type="Proteomes" id="UP000199531"/>
    </source>
</evidence>
<evidence type="ECO:0000256" key="13">
    <source>
        <dbReference type="SAM" id="SignalP"/>
    </source>
</evidence>
<proteinExistence type="inferred from homology"/>
<dbReference type="Gene3D" id="2.170.130.10">
    <property type="entry name" value="TonB-dependent receptor, plug domain"/>
    <property type="match status" value="1"/>
</dbReference>
<dbReference type="EMBL" id="FOCW01000001">
    <property type="protein sequence ID" value="SEN36053.1"/>
    <property type="molecule type" value="Genomic_DNA"/>
</dbReference>
<sequence length="689" mass="76327">MAIKKISSVALKKNLESIRLAGLLFCLTPVAAAVAQTAAPVDSLTVAAAPEAVVNDEAYRVVVTGARAPVALKDTPQRIEVVTRQEIRETPHRELADLLGKTTNVDIKRYPGMNGSVGMRGFTPSSPMTGESMQTLVLQNGIPAVNNNISFMPVNGVARVEVMKGPASSLYGSQAMSGVINVIPVRRTGDIQGGVGVSAGNHNLRQVEADIGGAINETLNFDYFGNWEKRGDYKDGHGQTMEFSGYKQHSHGLRLGAELAPGWTLDARADLFRANDVQNPGPDPEIRQFETSKDADRDLYSLTLQGKVDQHTLSAAAYTGKENYLNYDLKKDGRLVQSYDSRIKWHGLQLKDEWDWAEGYKLVFGYDYNQTKASARSGTPPWTFSYNPDSKLKTHGLYAQQNISLNEGSTNLYVGGRYDRITMSTLPTDGLGNVTQSRDFSQFSPSAGIKHELAPGISLHASAGKGFSAPSAWKLSGEYSGSDWKQDANGNWYPVPITYVGNANLDPESSVSVDAGIGFERDNWNMDLTLYHTRVKDKIVAYDVSPGLKSWRNADEARMRGLELAGNWQFNPNLRLDLGYTHSFRSEQRNGSVWSPLEYVPKNTVRAALVGNWDKLHARLGARYNGKSWKSRAERGGYTLWDMSLGYAINKHHTLSLSVDNLFDRYYEEVHGYNMPGREIRVGYRWNFR</sequence>
<keyword evidence="10 11" id="KW-0998">Cell outer membrane</keyword>
<feature type="domain" description="TonB-dependent receptor plug" evidence="15">
    <location>
        <begin position="72"/>
        <end position="179"/>
    </location>
</feature>
<dbReference type="Pfam" id="PF00593">
    <property type="entry name" value="TonB_dep_Rec_b-barrel"/>
    <property type="match status" value="1"/>
</dbReference>
<dbReference type="CDD" id="cd01347">
    <property type="entry name" value="ligand_gated_channel"/>
    <property type="match status" value="1"/>
</dbReference>
<evidence type="ECO:0000256" key="6">
    <source>
        <dbReference type="ARBA" id="ARBA00022729"/>
    </source>
</evidence>
<keyword evidence="17" id="KW-1185">Reference proteome</keyword>
<dbReference type="GO" id="GO:0015344">
    <property type="term" value="F:siderophore uptake transmembrane transporter activity"/>
    <property type="evidence" value="ECO:0007669"/>
    <property type="project" value="TreeGrafter"/>
</dbReference>
<dbReference type="InterPro" id="IPR037066">
    <property type="entry name" value="Plug_dom_sf"/>
</dbReference>
<dbReference type="Gene3D" id="2.40.170.20">
    <property type="entry name" value="TonB-dependent receptor, beta-barrel domain"/>
    <property type="match status" value="1"/>
</dbReference>
<dbReference type="AlphaFoldDB" id="A0A1H8FWC3"/>
<evidence type="ECO:0000256" key="7">
    <source>
        <dbReference type="ARBA" id="ARBA00023077"/>
    </source>
</evidence>
<dbReference type="Proteomes" id="UP000199531">
    <property type="component" value="Unassembled WGS sequence"/>
</dbReference>
<evidence type="ECO:0000256" key="5">
    <source>
        <dbReference type="ARBA" id="ARBA00022692"/>
    </source>
</evidence>
<evidence type="ECO:0000256" key="4">
    <source>
        <dbReference type="ARBA" id="ARBA00022452"/>
    </source>
</evidence>
<evidence type="ECO:0000259" key="14">
    <source>
        <dbReference type="Pfam" id="PF00593"/>
    </source>
</evidence>
<dbReference type="InterPro" id="IPR039426">
    <property type="entry name" value="TonB-dep_rcpt-like"/>
</dbReference>
<dbReference type="PANTHER" id="PTHR30069:SF29">
    <property type="entry name" value="HEMOGLOBIN AND HEMOGLOBIN-HAPTOGLOBIN-BINDING PROTEIN 1-RELATED"/>
    <property type="match status" value="1"/>
</dbReference>
<dbReference type="PANTHER" id="PTHR30069">
    <property type="entry name" value="TONB-DEPENDENT OUTER MEMBRANE RECEPTOR"/>
    <property type="match status" value="1"/>
</dbReference>
<keyword evidence="8 11" id="KW-0472">Membrane</keyword>
<keyword evidence="7 12" id="KW-0798">TonB box</keyword>
<dbReference type="InterPro" id="IPR000531">
    <property type="entry name" value="Beta-barrel_TonB"/>
</dbReference>
<keyword evidence="4 11" id="KW-1134">Transmembrane beta strand</keyword>
<comment type="similarity">
    <text evidence="2 11 12">Belongs to the TonB-dependent receptor family.</text>
</comment>
<dbReference type="InterPro" id="IPR012910">
    <property type="entry name" value="Plug_dom"/>
</dbReference>
<accession>A0A1H8FWC3</accession>